<protein>
    <recommendedName>
        <fullName evidence="2">Lipoprotein</fullName>
    </recommendedName>
</protein>
<reference evidence="1" key="1">
    <citation type="submission" date="2018-07" db="EMBL/GenBank/DDBJ databases">
        <authorList>
            <person name="Quirk P.G."/>
            <person name="Krulwich T.A."/>
        </authorList>
    </citation>
    <scope>NUCLEOTIDE SEQUENCE</scope>
</reference>
<organism evidence="1">
    <name type="scientific">metagenome</name>
    <dbReference type="NCBI Taxonomy" id="256318"/>
    <lineage>
        <taxon>unclassified sequences</taxon>
        <taxon>metagenomes</taxon>
    </lineage>
</organism>
<sequence length="364" mass="39457">MEYGFRGLARAIGAFAVASSISGCSIFLPGHSNSNARENERVDIRMIETCGQLEETVKAGFFDGRLPTVNGEPLDAYKEVFGQECKQEEPGLEAVPRVAIASVVVGLGIDHVRDQLKKEATLYEAQWQQRIARDDFWNGDRLRYTGFLVTRTVSDGGNTDSGTVTPAAPADPKANALSKAASQASSATVFALRSSADGQFFLIAPLAHRVEQSKAKVLSDEWETFVPPWVLLTLPGKFARIAGHSIDSDIAVEITAFWLQKQDQKEERKTEAIAAFSVPIRGYDISTNPVLYPGAGLPRDPVGWLAAVPRSTAATSGTAGNFTLKVLVTEKDTSNAQKMLVEAADTLEEKKPVIQNFIVEKLAN</sequence>
<proteinExistence type="predicted"/>
<dbReference type="AlphaFoldDB" id="A0A380T922"/>
<name>A0A380T922_9ZZZZ</name>
<evidence type="ECO:0008006" key="2">
    <source>
        <dbReference type="Google" id="ProtNLM"/>
    </source>
</evidence>
<dbReference type="EMBL" id="UIDG01000046">
    <property type="protein sequence ID" value="SUS04694.1"/>
    <property type="molecule type" value="Genomic_DNA"/>
</dbReference>
<gene>
    <name evidence="1" type="ORF">DF3PB_140025</name>
</gene>
<evidence type="ECO:0000313" key="1">
    <source>
        <dbReference type="EMBL" id="SUS04694.1"/>
    </source>
</evidence>
<accession>A0A380T922</accession>
<dbReference type="PROSITE" id="PS51257">
    <property type="entry name" value="PROKAR_LIPOPROTEIN"/>
    <property type="match status" value="1"/>
</dbReference>